<evidence type="ECO:0000256" key="4">
    <source>
        <dbReference type="ARBA" id="ARBA00022989"/>
    </source>
</evidence>
<dbReference type="InterPro" id="IPR020846">
    <property type="entry name" value="MFS_dom"/>
</dbReference>
<dbReference type="SUPFAM" id="SSF103473">
    <property type="entry name" value="MFS general substrate transporter"/>
    <property type="match status" value="1"/>
</dbReference>
<evidence type="ECO:0000313" key="10">
    <source>
        <dbReference type="Proteomes" id="UP000481858"/>
    </source>
</evidence>
<dbReference type="PROSITE" id="PS50850">
    <property type="entry name" value="MFS"/>
    <property type="match status" value="1"/>
</dbReference>
<feature type="transmembrane region" description="Helical" evidence="7">
    <location>
        <begin position="94"/>
        <end position="115"/>
    </location>
</feature>
<feature type="transmembrane region" description="Helical" evidence="7">
    <location>
        <begin position="215"/>
        <end position="235"/>
    </location>
</feature>
<dbReference type="Pfam" id="PF07690">
    <property type="entry name" value="MFS_1"/>
    <property type="match status" value="1"/>
</dbReference>
<dbReference type="EMBL" id="WUBL01000040">
    <property type="protein sequence ID" value="KAF2969181.1"/>
    <property type="molecule type" value="Genomic_DNA"/>
</dbReference>
<sequence>MSPNVDSSLSRKPSSSKDPEIAMEKVASNRGEAASSEIYINPVIHGRILRKLDMRLGPLFCLLFLSCYLDRTNIGNAAVAGLNTQLGLSGSQYSTAVSVFFATYVAFMVPFGLLFRKLKPHRTIAILAGAWSIVTIGTAFVRSYSSLLAVRLILGFCESGFFPCISLYLTMVYNREEQGLRFAYVFAATAISGMFGGLIATGITHISTDNGVQPWSWLYIIEGLVSLIGVPWAWYGLPAYPAHANWWTPEERATMEARELKRREYMGAEKFEWEQVRSALKEWRVYTGALIQFFQDIMLYGFSTFLPSILHNGLGYTPLQAQYLSVPVYLLGGISFFTAAKIGDKWGLRGTCLLVLDVFAVAGYAILIGVESDGARYFACYLIALPLYCGPGLNELWIVNNTAPHYRRATAQGISQAVGNLAGLVAPQVYRSAPYLLGHWASLVSVLISMALISVQIVHYRIQNRKKDQIMSGEREDDRKGTVGEDNLGFRYVY</sequence>
<feature type="transmembrane region" description="Helical" evidence="7">
    <location>
        <begin position="285"/>
        <end position="309"/>
    </location>
</feature>
<gene>
    <name evidence="9" type="ORF">GQX73_g4377</name>
</gene>
<dbReference type="InterPro" id="IPR036259">
    <property type="entry name" value="MFS_trans_sf"/>
</dbReference>
<dbReference type="OrthoDB" id="2962993at2759"/>
<evidence type="ECO:0000256" key="5">
    <source>
        <dbReference type="ARBA" id="ARBA00023136"/>
    </source>
</evidence>
<evidence type="ECO:0000256" key="6">
    <source>
        <dbReference type="SAM" id="MobiDB-lite"/>
    </source>
</evidence>
<reference evidence="9 10" key="1">
    <citation type="submission" date="2019-12" db="EMBL/GenBank/DDBJ databases">
        <title>Draft genome sequence of the ascomycete Xylaria multiplex DSM 110363.</title>
        <authorList>
            <person name="Buettner E."/>
            <person name="Kellner H."/>
        </authorList>
    </citation>
    <scope>NUCLEOTIDE SEQUENCE [LARGE SCALE GENOMIC DNA]</scope>
    <source>
        <strain evidence="9 10">DSM 110363</strain>
    </source>
</reference>
<keyword evidence="2" id="KW-0813">Transport</keyword>
<evidence type="ECO:0000256" key="7">
    <source>
        <dbReference type="SAM" id="Phobius"/>
    </source>
</evidence>
<evidence type="ECO:0000256" key="1">
    <source>
        <dbReference type="ARBA" id="ARBA00004141"/>
    </source>
</evidence>
<feature type="compositionally biased region" description="Low complexity" evidence="6">
    <location>
        <begin position="1"/>
        <end position="13"/>
    </location>
</feature>
<keyword evidence="10" id="KW-1185">Reference proteome</keyword>
<feature type="transmembrane region" description="Helical" evidence="7">
    <location>
        <begin position="436"/>
        <end position="458"/>
    </location>
</feature>
<proteinExistence type="predicted"/>
<dbReference type="InParanoid" id="A0A7C8IPS8"/>
<evidence type="ECO:0000256" key="2">
    <source>
        <dbReference type="ARBA" id="ARBA00022448"/>
    </source>
</evidence>
<keyword evidence="4 7" id="KW-1133">Transmembrane helix</keyword>
<feature type="transmembrane region" description="Helical" evidence="7">
    <location>
        <begin position="124"/>
        <end position="142"/>
    </location>
</feature>
<keyword evidence="3 7" id="KW-0812">Transmembrane</keyword>
<dbReference type="Gene3D" id="1.20.1250.20">
    <property type="entry name" value="MFS general substrate transporter like domains"/>
    <property type="match status" value="2"/>
</dbReference>
<feature type="transmembrane region" description="Helical" evidence="7">
    <location>
        <begin position="321"/>
        <end position="340"/>
    </location>
</feature>
<dbReference type="InterPro" id="IPR011701">
    <property type="entry name" value="MFS"/>
</dbReference>
<dbReference type="GO" id="GO:0022857">
    <property type="term" value="F:transmembrane transporter activity"/>
    <property type="evidence" value="ECO:0007669"/>
    <property type="project" value="InterPro"/>
</dbReference>
<feature type="transmembrane region" description="Helical" evidence="7">
    <location>
        <begin position="352"/>
        <end position="370"/>
    </location>
</feature>
<comment type="subcellular location">
    <subcellularLocation>
        <location evidence="1">Membrane</location>
        <topology evidence="1">Multi-pass membrane protein</topology>
    </subcellularLocation>
</comment>
<accession>A0A7C8IPS8</accession>
<dbReference type="FunFam" id="1.20.1250.20:FF:000018">
    <property type="entry name" value="MFS transporter permease"/>
    <property type="match status" value="1"/>
</dbReference>
<feature type="transmembrane region" description="Helical" evidence="7">
    <location>
        <begin position="148"/>
        <end position="170"/>
    </location>
</feature>
<evidence type="ECO:0000313" key="9">
    <source>
        <dbReference type="EMBL" id="KAF2969181.1"/>
    </source>
</evidence>
<comment type="caution">
    <text evidence="9">The sequence shown here is derived from an EMBL/GenBank/DDBJ whole genome shotgun (WGS) entry which is preliminary data.</text>
</comment>
<feature type="region of interest" description="Disordered" evidence="6">
    <location>
        <begin position="1"/>
        <end position="20"/>
    </location>
</feature>
<name>A0A7C8IPS8_9PEZI</name>
<feature type="domain" description="Major facilitator superfamily (MFS) profile" evidence="8">
    <location>
        <begin position="56"/>
        <end position="466"/>
    </location>
</feature>
<dbReference type="GO" id="GO:0016020">
    <property type="term" value="C:membrane"/>
    <property type="evidence" value="ECO:0007669"/>
    <property type="project" value="UniProtKB-SubCell"/>
</dbReference>
<dbReference type="PANTHER" id="PTHR43791:SF24">
    <property type="entry name" value="NICOTINIC ACID PLASMA MEMBRANE TRANSPORTER"/>
    <property type="match status" value="1"/>
</dbReference>
<feature type="transmembrane region" description="Helical" evidence="7">
    <location>
        <begin position="182"/>
        <end position="203"/>
    </location>
</feature>
<dbReference type="PANTHER" id="PTHR43791">
    <property type="entry name" value="PERMEASE-RELATED"/>
    <property type="match status" value="1"/>
</dbReference>
<keyword evidence="5 7" id="KW-0472">Membrane</keyword>
<evidence type="ECO:0000256" key="3">
    <source>
        <dbReference type="ARBA" id="ARBA00022692"/>
    </source>
</evidence>
<evidence type="ECO:0000259" key="8">
    <source>
        <dbReference type="PROSITE" id="PS50850"/>
    </source>
</evidence>
<dbReference type="Proteomes" id="UP000481858">
    <property type="component" value="Unassembled WGS sequence"/>
</dbReference>
<dbReference type="AlphaFoldDB" id="A0A7C8IPS8"/>
<organism evidence="9 10">
    <name type="scientific">Xylaria multiplex</name>
    <dbReference type="NCBI Taxonomy" id="323545"/>
    <lineage>
        <taxon>Eukaryota</taxon>
        <taxon>Fungi</taxon>
        <taxon>Dikarya</taxon>
        <taxon>Ascomycota</taxon>
        <taxon>Pezizomycotina</taxon>
        <taxon>Sordariomycetes</taxon>
        <taxon>Xylariomycetidae</taxon>
        <taxon>Xylariales</taxon>
        <taxon>Xylariaceae</taxon>
        <taxon>Xylaria</taxon>
    </lineage>
</organism>
<protein>
    <recommendedName>
        <fullName evidence="8">Major facilitator superfamily (MFS) profile domain-containing protein</fullName>
    </recommendedName>
</protein>